<keyword evidence="3" id="KW-0548">Nucleotidyltransferase</keyword>
<feature type="compositionally biased region" description="Basic and acidic residues" evidence="1">
    <location>
        <begin position="651"/>
        <end position="672"/>
    </location>
</feature>
<dbReference type="Pfam" id="PF00078">
    <property type="entry name" value="RVT_1"/>
    <property type="match status" value="1"/>
</dbReference>
<feature type="region of interest" description="Disordered" evidence="1">
    <location>
        <begin position="596"/>
        <end position="672"/>
    </location>
</feature>
<feature type="compositionally biased region" description="Basic residues" evidence="1">
    <location>
        <begin position="637"/>
        <end position="650"/>
    </location>
</feature>
<keyword evidence="4" id="KW-1185">Reference proteome</keyword>
<dbReference type="InterPro" id="IPR043502">
    <property type="entry name" value="DNA/RNA_pol_sf"/>
</dbReference>
<proteinExistence type="predicted"/>
<accession>A0AAW1JIX9</accession>
<gene>
    <name evidence="3" type="ORF">QE152_g29019</name>
</gene>
<evidence type="ECO:0000259" key="2">
    <source>
        <dbReference type="PROSITE" id="PS50878"/>
    </source>
</evidence>
<comment type="caution">
    <text evidence="3">The sequence shown here is derived from an EMBL/GenBank/DDBJ whole genome shotgun (WGS) entry which is preliminary data.</text>
</comment>
<dbReference type="AlphaFoldDB" id="A0AAW1JIX9"/>
<dbReference type="InterPro" id="IPR000477">
    <property type="entry name" value="RT_dom"/>
</dbReference>
<keyword evidence="3" id="KW-0695">RNA-directed DNA polymerase</keyword>
<evidence type="ECO:0000313" key="4">
    <source>
        <dbReference type="Proteomes" id="UP001458880"/>
    </source>
</evidence>
<evidence type="ECO:0000313" key="3">
    <source>
        <dbReference type="EMBL" id="KAK9703913.1"/>
    </source>
</evidence>
<protein>
    <submittedName>
        <fullName evidence="3">Reverse transcriptase (RNA-dependent DNA polymerase)</fullName>
    </submittedName>
</protein>
<keyword evidence="3" id="KW-0808">Transferase</keyword>
<dbReference type="EMBL" id="JASPKY010000361">
    <property type="protein sequence ID" value="KAK9703913.1"/>
    <property type="molecule type" value="Genomic_DNA"/>
</dbReference>
<dbReference type="Proteomes" id="UP001458880">
    <property type="component" value="Unassembled WGS sequence"/>
</dbReference>
<feature type="compositionally biased region" description="Basic and acidic residues" evidence="1">
    <location>
        <begin position="617"/>
        <end position="636"/>
    </location>
</feature>
<dbReference type="PROSITE" id="PS50878">
    <property type="entry name" value="RT_POL"/>
    <property type="match status" value="1"/>
</dbReference>
<sequence>MPRHLISDAHEWINEIPTVPTHTKEERERARREFTEAALSLPKDGTGIVAAELVAIEKGCEELLSRRKSGWIVTDSEGAIGALRKWKSEDRVTQDIKRAIWQGEREAIDITIRIRGPKTETQVFTGSDGPDDPAFTIAEIREVLRNTKPKKAPGKDGFPAWPLKKLFETLGDKWANILNRCMEAGVFPEVWKVAEVVWIPKPGGKATDGPPGKRGLAGPTAMGQWGRRRGTVDAVENLVSRMKEVKRRGNHCVVVLLDIKNAFNAAWHPEILERLRETRRPGNLYRVIESFLKNRIITCGNEIMRMERGCPHGSSLGPALWLLNMQGWFNKLQDMGGEVFRQAYGDDQVILIEAPSVKKIEATWREVWSECLAWAKEAKVEYSTEKTECLFSWARSSVRPPVLIMGDSPLQVRDNAYFPGPGVVSAHRQLNFVEHTKQARNRLTGMVRNIAVVAGRRWGVGTETRRLVYARVVEPIALYGAEVWDERAHDSRVRRHLAAAQRPFLLGITRAFRTVANSALRVLSGVPPLHIRAEKLYKKRVLTRDQNLNKIEAKKRFDAEELQNWQEEWAEERTGRPTHLVLPKVARGWLGFSERAVQRNGPKNEREDPHIWSFPRSSEEVEVRGQSHAGYKESHLAGRKRGHRHHHKDKRPGPKTETQEADRAAKKARDRPQVDLETYCNKAEVRQKFREKELTKWQSEWGSATTGRGTYRVFPAVTDEWPGLNERAVQLVTGHGYFKAYYRRFKLREGSGLCECGEAEETADHVWWECTVEERERARREFTEAVGTRADERQKLSEVHRDRLISELNKLADAIVRDDSNLEQ</sequence>
<dbReference type="SUPFAM" id="SSF56672">
    <property type="entry name" value="DNA/RNA polymerases"/>
    <property type="match status" value="1"/>
</dbReference>
<dbReference type="PANTHER" id="PTHR19446">
    <property type="entry name" value="REVERSE TRANSCRIPTASES"/>
    <property type="match status" value="1"/>
</dbReference>
<evidence type="ECO:0000256" key="1">
    <source>
        <dbReference type="SAM" id="MobiDB-lite"/>
    </source>
</evidence>
<feature type="domain" description="Reverse transcriptase" evidence="2">
    <location>
        <begin position="180"/>
        <end position="409"/>
    </location>
</feature>
<organism evidence="3 4">
    <name type="scientific">Popillia japonica</name>
    <name type="common">Japanese beetle</name>
    <dbReference type="NCBI Taxonomy" id="7064"/>
    <lineage>
        <taxon>Eukaryota</taxon>
        <taxon>Metazoa</taxon>
        <taxon>Ecdysozoa</taxon>
        <taxon>Arthropoda</taxon>
        <taxon>Hexapoda</taxon>
        <taxon>Insecta</taxon>
        <taxon>Pterygota</taxon>
        <taxon>Neoptera</taxon>
        <taxon>Endopterygota</taxon>
        <taxon>Coleoptera</taxon>
        <taxon>Polyphaga</taxon>
        <taxon>Scarabaeiformia</taxon>
        <taxon>Scarabaeidae</taxon>
        <taxon>Rutelinae</taxon>
        <taxon>Popillia</taxon>
    </lineage>
</organism>
<dbReference type="GO" id="GO:0003964">
    <property type="term" value="F:RNA-directed DNA polymerase activity"/>
    <property type="evidence" value="ECO:0007669"/>
    <property type="project" value="UniProtKB-KW"/>
</dbReference>
<reference evidence="3 4" key="1">
    <citation type="journal article" date="2024" name="BMC Genomics">
        <title>De novo assembly and annotation of Popillia japonica's genome with initial clues to its potential as an invasive pest.</title>
        <authorList>
            <person name="Cucini C."/>
            <person name="Boschi S."/>
            <person name="Funari R."/>
            <person name="Cardaioli E."/>
            <person name="Iannotti N."/>
            <person name="Marturano G."/>
            <person name="Paoli F."/>
            <person name="Bruttini M."/>
            <person name="Carapelli A."/>
            <person name="Frati F."/>
            <person name="Nardi F."/>
        </authorList>
    </citation>
    <scope>NUCLEOTIDE SEQUENCE [LARGE SCALE GENOMIC DNA]</scope>
    <source>
        <strain evidence="3">DMR45628</strain>
    </source>
</reference>
<feature type="region of interest" description="Disordered" evidence="1">
    <location>
        <begin position="204"/>
        <end position="223"/>
    </location>
</feature>
<name>A0AAW1JIX9_POPJA</name>